<dbReference type="EMBL" id="JARK01001340">
    <property type="protein sequence ID" value="EYC31468.1"/>
    <property type="molecule type" value="Genomic_DNA"/>
</dbReference>
<keyword evidence="3 5" id="KW-1133">Transmembrane helix</keyword>
<reference evidence="7" key="1">
    <citation type="journal article" date="2015" name="Nat. Genet.">
        <title>The genome and transcriptome of the zoonotic hookworm Ancylostoma ceylanicum identify infection-specific gene families.</title>
        <authorList>
            <person name="Schwarz E.M."/>
            <person name="Hu Y."/>
            <person name="Antoshechkin I."/>
            <person name="Miller M.M."/>
            <person name="Sternberg P.W."/>
            <person name="Aroian R.V."/>
        </authorList>
    </citation>
    <scope>NUCLEOTIDE SEQUENCE</scope>
    <source>
        <strain evidence="7">HY135</strain>
    </source>
</reference>
<dbReference type="Pfam" id="PF00083">
    <property type="entry name" value="Sugar_tr"/>
    <property type="match status" value="1"/>
</dbReference>
<keyword evidence="7" id="KW-1185">Reference proteome</keyword>
<dbReference type="Gene3D" id="1.20.1250.20">
    <property type="entry name" value="MFS general substrate transporter like domains"/>
    <property type="match status" value="1"/>
</dbReference>
<proteinExistence type="predicted"/>
<comment type="subcellular location">
    <subcellularLocation>
        <location evidence="1">Membrane</location>
        <topology evidence="1">Multi-pass membrane protein</topology>
    </subcellularLocation>
</comment>
<feature type="transmembrane region" description="Helical" evidence="5">
    <location>
        <begin position="77"/>
        <end position="95"/>
    </location>
</feature>
<evidence type="ECO:0008006" key="8">
    <source>
        <dbReference type="Google" id="ProtNLM"/>
    </source>
</evidence>
<evidence type="ECO:0000256" key="1">
    <source>
        <dbReference type="ARBA" id="ARBA00004141"/>
    </source>
</evidence>
<evidence type="ECO:0000313" key="6">
    <source>
        <dbReference type="EMBL" id="EYC31468.1"/>
    </source>
</evidence>
<dbReference type="STRING" id="53326.A0A016VXH9"/>
<dbReference type="InterPro" id="IPR036259">
    <property type="entry name" value="MFS_trans_sf"/>
</dbReference>
<evidence type="ECO:0000256" key="2">
    <source>
        <dbReference type="ARBA" id="ARBA00022692"/>
    </source>
</evidence>
<protein>
    <recommendedName>
        <fullName evidence="8">Major facilitator superfamily (MFS) profile domain-containing protein</fullName>
    </recommendedName>
</protein>
<accession>A0A016VXH9</accession>
<dbReference type="InterPro" id="IPR005828">
    <property type="entry name" value="MFS_sugar_transport-like"/>
</dbReference>
<sequence length="556" mass="62068">MTNTILPDMFCTGERCYYVPKNKCMECPDCPDLCANATTPAAKAECVNKYSFAYYKSAAMEFNIYCKPGWKDFRPAFAQYFGVLVGNIILGWVADQIGRRKTYLLSLFIGIPALALSASFDSIPLFYLLRAITGIGIAGTQVVGWAYFSELVSSHQRFKLRTFSNWANGRIMLTLVCLFAGEWRLSSYLSAAISCIKLCVVMFILPESHIWLRKKGRFAESEECRKRIAKISGVEFEPMDPPEDKGEGVKQPEKSVSLLDVFKDTTLRRNLLVLWMMWFVTGMTAYLTDLCGGDMTKNFWVGQFLSGILLSVVRIVIGFADGFLPWMGRRFVLLVSQGLAVGFFACVIAFLYMDAKGEWFYTAAYLAAFVFTSIVWEPCYLCASELMPTDVRATSTASCSIVSRIANIGASMLSGLKTVYEPGVHMISMACGIANVFVAFIWLQVRDVRITVCHLCHCIVWSLAYCNFLQETKNCSLDSAGGGKAAGDAKTKWRPCCRKMKTPLRTVVRRPKQTTVRSIESDNATTSTTPPVFLIPPLALLYAPPLYRLVDVCVFV</sequence>
<dbReference type="SUPFAM" id="SSF103473">
    <property type="entry name" value="MFS general substrate transporter"/>
    <property type="match status" value="1"/>
</dbReference>
<dbReference type="OrthoDB" id="5296287at2759"/>
<dbReference type="PANTHER" id="PTHR24064">
    <property type="entry name" value="SOLUTE CARRIER FAMILY 22 MEMBER"/>
    <property type="match status" value="1"/>
</dbReference>
<feature type="transmembrane region" description="Helical" evidence="5">
    <location>
        <begin position="426"/>
        <end position="445"/>
    </location>
</feature>
<feature type="transmembrane region" description="Helical" evidence="5">
    <location>
        <begin position="126"/>
        <end position="148"/>
    </location>
</feature>
<evidence type="ECO:0000256" key="3">
    <source>
        <dbReference type="ARBA" id="ARBA00022989"/>
    </source>
</evidence>
<evidence type="ECO:0000256" key="4">
    <source>
        <dbReference type="ARBA" id="ARBA00023136"/>
    </source>
</evidence>
<evidence type="ECO:0000313" key="7">
    <source>
        <dbReference type="Proteomes" id="UP000024635"/>
    </source>
</evidence>
<organism evidence="6 7">
    <name type="scientific">Ancylostoma ceylanicum</name>
    <dbReference type="NCBI Taxonomy" id="53326"/>
    <lineage>
        <taxon>Eukaryota</taxon>
        <taxon>Metazoa</taxon>
        <taxon>Ecdysozoa</taxon>
        <taxon>Nematoda</taxon>
        <taxon>Chromadorea</taxon>
        <taxon>Rhabditida</taxon>
        <taxon>Rhabditina</taxon>
        <taxon>Rhabditomorpha</taxon>
        <taxon>Strongyloidea</taxon>
        <taxon>Ancylostomatidae</taxon>
        <taxon>Ancylostomatinae</taxon>
        <taxon>Ancylostoma</taxon>
    </lineage>
</organism>
<dbReference type="AlphaFoldDB" id="A0A016VXH9"/>
<dbReference type="InterPro" id="IPR005829">
    <property type="entry name" value="Sugar_transporter_CS"/>
</dbReference>
<gene>
    <name evidence="6" type="primary">Acey_s0004.g2169</name>
    <name evidence="6" type="ORF">Y032_0004g2169</name>
</gene>
<comment type="caution">
    <text evidence="6">The sequence shown here is derived from an EMBL/GenBank/DDBJ whole genome shotgun (WGS) entry which is preliminary data.</text>
</comment>
<evidence type="ECO:0000256" key="5">
    <source>
        <dbReference type="SAM" id="Phobius"/>
    </source>
</evidence>
<feature type="transmembrane region" description="Helical" evidence="5">
    <location>
        <begin position="271"/>
        <end position="288"/>
    </location>
</feature>
<feature type="transmembrane region" description="Helical" evidence="5">
    <location>
        <begin position="300"/>
        <end position="319"/>
    </location>
</feature>
<feature type="transmembrane region" description="Helical" evidence="5">
    <location>
        <begin position="160"/>
        <end position="181"/>
    </location>
</feature>
<dbReference type="GO" id="GO:0022857">
    <property type="term" value="F:transmembrane transporter activity"/>
    <property type="evidence" value="ECO:0007669"/>
    <property type="project" value="InterPro"/>
</dbReference>
<dbReference type="Proteomes" id="UP000024635">
    <property type="component" value="Unassembled WGS sequence"/>
</dbReference>
<feature type="transmembrane region" description="Helical" evidence="5">
    <location>
        <begin position="187"/>
        <end position="205"/>
    </location>
</feature>
<dbReference type="GO" id="GO:0016020">
    <property type="term" value="C:membrane"/>
    <property type="evidence" value="ECO:0007669"/>
    <property type="project" value="UniProtKB-SubCell"/>
</dbReference>
<feature type="transmembrane region" description="Helical" evidence="5">
    <location>
        <begin position="331"/>
        <end position="353"/>
    </location>
</feature>
<name>A0A016VXH9_9BILA</name>
<keyword evidence="4 5" id="KW-0472">Membrane</keyword>
<keyword evidence="2 5" id="KW-0812">Transmembrane</keyword>
<dbReference type="PROSITE" id="PS00216">
    <property type="entry name" value="SUGAR_TRANSPORT_1"/>
    <property type="match status" value="1"/>
</dbReference>
<feature type="transmembrane region" description="Helical" evidence="5">
    <location>
        <begin position="102"/>
        <end position="120"/>
    </location>
</feature>